<dbReference type="CDD" id="cd06558">
    <property type="entry name" value="crotonase-like"/>
    <property type="match status" value="1"/>
</dbReference>
<dbReference type="Proteomes" id="UP001055804">
    <property type="component" value="Unassembled WGS sequence"/>
</dbReference>
<comment type="similarity">
    <text evidence="1 2">Belongs to the enoyl-CoA hydratase/isomerase family.</text>
</comment>
<dbReference type="GO" id="GO:0006635">
    <property type="term" value="P:fatty acid beta-oxidation"/>
    <property type="evidence" value="ECO:0007669"/>
    <property type="project" value="TreeGrafter"/>
</dbReference>
<dbReference type="GO" id="GO:0003824">
    <property type="term" value="F:catalytic activity"/>
    <property type="evidence" value="ECO:0007669"/>
    <property type="project" value="InterPro"/>
</dbReference>
<dbReference type="InterPro" id="IPR018376">
    <property type="entry name" value="Enoyl-CoA_hyd/isom_CS"/>
</dbReference>
<dbReference type="PANTHER" id="PTHR11941:SF54">
    <property type="entry name" value="ENOYL-COA HYDRATASE, MITOCHONDRIAL"/>
    <property type="match status" value="1"/>
</dbReference>
<accession>A0A9J6PF84</accession>
<name>A0A9J6PF84_9PROT</name>
<organism evidence="3 4">
    <name type="scientific">Futiania mangrovi</name>
    <dbReference type="NCBI Taxonomy" id="2959716"/>
    <lineage>
        <taxon>Bacteria</taxon>
        <taxon>Pseudomonadati</taxon>
        <taxon>Pseudomonadota</taxon>
        <taxon>Alphaproteobacteria</taxon>
        <taxon>Futianiales</taxon>
        <taxon>Futianiaceae</taxon>
        <taxon>Futiania</taxon>
    </lineage>
</organism>
<dbReference type="InterPro" id="IPR029045">
    <property type="entry name" value="ClpP/crotonase-like_dom_sf"/>
</dbReference>
<sequence length="260" mass="27335">MSGGIARIALDRAEKMNPLDKETVAALLHTVAALEADDAVRIVRITGRGRAFSAGGDLEGYKALYRDKVAFQAFLDDFQALNRAIEDSGKIYMAVVNGACVAGGLELILACDVVIAADDARIGDCHVNFGQLPGAGGSQRLPRVVGVMHARHLIFTGRLITGAEAARIGLVTLAVPAADLERAADDLSARLLETSPAGLKGAKYLINTGLKGSLADGIEMEKAYVHTYATTEPDAMEGLAAFSEKRKPVFGGAKQQGNQT</sequence>
<gene>
    <name evidence="3" type="ORF">NJQ99_11900</name>
</gene>
<dbReference type="Pfam" id="PF00378">
    <property type="entry name" value="ECH_1"/>
    <property type="match status" value="1"/>
</dbReference>
<dbReference type="Gene3D" id="3.90.226.10">
    <property type="entry name" value="2-enoyl-CoA Hydratase, Chain A, domain 1"/>
    <property type="match status" value="1"/>
</dbReference>
<dbReference type="PANTHER" id="PTHR11941">
    <property type="entry name" value="ENOYL-COA HYDRATASE-RELATED"/>
    <property type="match status" value="1"/>
</dbReference>
<dbReference type="SUPFAM" id="SSF52096">
    <property type="entry name" value="ClpP/crotonase"/>
    <property type="match status" value="1"/>
</dbReference>
<dbReference type="RefSeq" id="WP_269333052.1">
    <property type="nucleotide sequence ID" value="NZ_JAMZFT010000002.1"/>
</dbReference>
<evidence type="ECO:0000313" key="3">
    <source>
        <dbReference type="EMBL" id="MCP1337118.1"/>
    </source>
</evidence>
<dbReference type="PROSITE" id="PS00166">
    <property type="entry name" value="ENOYL_COA_HYDRATASE"/>
    <property type="match status" value="1"/>
</dbReference>
<evidence type="ECO:0000313" key="4">
    <source>
        <dbReference type="Proteomes" id="UP001055804"/>
    </source>
</evidence>
<protein>
    <submittedName>
        <fullName evidence="3">Enoyl-CoA hydratase/isomerase family protein</fullName>
    </submittedName>
</protein>
<dbReference type="InterPro" id="IPR001753">
    <property type="entry name" value="Enoyl-CoA_hydra/iso"/>
</dbReference>
<dbReference type="AlphaFoldDB" id="A0A9J6PF84"/>
<evidence type="ECO:0000256" key="2">
    <source>
        <dbReference type="RuleBase" id="RU003707"/>
    </source>
</evidence>
<comment type="caution">
    <text evidence="3">The sequence shown here is derived from an EMBL/GenBank/DDBJ whole genome shotgun (WGS) entry which is preliminary data.</text>
</comment>
<proteinExistence type="inferred from homology"/>
<keyword evidence="4" id="KW-1185">Reference proteome</keyword>
<reference evidence="3" key="1">
    <citation type="submission" date="2022-06" db="EMBL/GenBank/DDBJ databases">
        <title>Isolation and Genomics of Futiania mangrovii gen. nov., sp. nov., a Rare and Metabolically-versatile member in the Class Alphaproteobacteria.</title>
        <authorList>
            <person name="Liu L."/>
            <person name="Huang W.-C."/>
            <person name="Pan J."/>
            <person name="Li J."/>
            <person name="Huang Y."/>
            <person name="Du H."/>
            <person name="Liu Y."/>
            <person name="Li M."/>
        </authorList>
    </citation>
    <scope>NUCLEOTIDE SEQUENCE</scope>
    <source>
        <strain evidence="3">FT118</strain>
    </source>
</reference>
<dbReference type="EMBL" id="JAMZFT010000002">
    <property type="protein sequence ID" value="MCP1337118.1"/>
    <property type="molecule type" value="Genomic_DNA"/>
</dbReference>
<evidence type="ECO:0000256" key="1">
    <source>
        <dbReference type="ARBA" id="ARBA00005254"/>
    </source>
</evidence>